<feature type="transmembrane region" description="Helical" evidence="1">
    <location>
        <begin position="405"/>
        <end position="426"/>
    </location>
</feature>
<keyword evidence="3" id="KW-1185">Reference proteome</keyword>
<keyword evidence="1" id="KW-0472">Membrane</keyword>
<dbReference type="Proteomes" id="UP000198287">
    <property type="component" value="Unassembled WGS sequence"/>
</dbReference>
<comment type="caution">
    <text evidence="2">The sequence shown here is derived from an EMBL/GenBank/DDBJ whole genome shotgun (WGS) entry which is preliminary data.</text>
</comment>
<accession>A0A226CWY6</accession>
<proteinExistence type="predicted"/>
<reference evidence="2 3" key="1">
    <citation type="submission" date="2015-12" db="EMBL/GenBank/DDBJ databases">
        <title>The genome of Folsomia candida.</title>
        <authorList>
            <person name="Faddeeva A."/>
            <person name="Derks M.F."/>
            <person name="Anvar Y."/>
            <person name="Smit S."/>
            <person name="Van Straalen N."/>
            <person name="Roelofs D."/>
        </authorList>
    </citation>
    <scope>NUCLEOTIDE SEQUENCE [LARGE SCALE GENOMIC DNA]</scope>
    <source>
        <strain evidence="2 3">VU population</strain>
        <tissue evidence="2">Whole body</tissue>
    </source>
</reference>
<evidence type="ECO:0000313" key="2">
    <source>
        <dbReference type="EMBL" id="OXA37134.1"/>
    </source>
</evidence>
<protein>
    <submittedName>
        <fullName evidence="2">Uncharacterized protein</fullName>
    </submittedName>
</protein>
<gene>
    <name evidence="2" type="ORF">Fcan01_28110</name>
</gene>
<name>A0A226CWY6_FOLCA</name>
<keyword evidence="1" id="KW-1133">Transmembrane helix</keyword>
<sequence>MRIKEEWRDKRRNLMPGLHNTYVFIFMYLAKDKKTLESCGILQSTVRSNIWSNCRNIVDWKERMTTVASWQDKWRFAKSLWYKWLNAEFSSAKNPFDRSEIYTINNLAHIVFSRMNMTIAYTGTSSYKYDGPELQFDYKLGSTVVFESGPLGLPLITRNTGWIFILATIFEETGHVPNKIARLTPFRLTFGLWCLMSVVLTNCYNGLMISDLNAPLPSFKARTFNDLVCNKVPRSETDKHIEGKGIAGPYRNSFAELFFYIYDVEWHKLNYIIRSPEFLFFLYDQVFRQGLKMTKFQQDIEREVVKCGKSVFVAYSDVLEAEYAFLSKHYPWHEIYKGREIYNIASYGVIFRLAGISKIPGYFKSLVETGIYGRVEEEIALRKNLKRKPASFGGSRDDSLGLGTALATFFILWGVALSASLPVFAFELFQQKVLKLGDIYKNYP</sequence>
<organism evidence="2 3">
    <name type="scientific">Folsomia candida</name>
    <name type="common">Springtail</name>
    <dbReference type="NCBI Taxonomy" id="158441"/>
    <lineage>
        <taxon>Eukaryota</taxon>
        <taxon>Metazoa</taxon>
        <taxon>Ecdysozoa</taxon>
        <taxon>Arthropoda</taxon>
        <taxon>Hexapoda</taxon>
        <taxon>Collembola</taxon>
        <taxon>Entomobryomorpha</taxon>
        <taxon>Isotomoidea</taxon>
        <taxon>Isotomidae</taxon>
        <taxon>Proisotominae</taxon>
        <taxon>Folsomia</taxon>
    </lineage>
</organism>
<dbReference type="AlphaFoldDB" id="A0A226CWY6"/>
<evidence type="ECO:0000256" key="1">
    <source>
        <dbReference type="SAM" id="Phobius"/>
    </source>
</evidence>
<dbReference type="EMBL" id="LNIX01000064">
    <property type="protein sequence ID" value="OXA37134.1"/>
    <property type="molecule type" value="Genomic_DNA"/>
</dbReference>
<evidence type="ECO:0000313" key="3">
    <source>
        <dbReference type="Proteomes" id="UP000198287"/>
    </source>
</evidence>
<keyword evidence="1" id="KW-0812">Transmembrane</keyword>